<dbReference type="PROSITE" id="PS50943">
    <property type="entry name" value="HTH_CROC1"/>
    <property type="match status" value="2"/>
</dbReference>
<organism evidence="4 5">
    <name type="scientific">Thermanaeromonas toyohensis ToBE</name>
    <dbReference type="NCBI Taxonomy" id="698762"/>
    <lineage>
        <taxon>Bacteria</taxon>
        <taxon>Bacillati</taxon>
        <taxon>Bacillota</taxon>
        <taxon>Clostridia</taxon>
        <taxon>Neomoorellales</taxon>
        <taxon>Neomoorellaceae</taxon>
        <taxon>Thermanaeromonas</taxon>
    </lineage>
</organism>
<dbReference type="SUPFAM" id="SSF47413">
    <property type="entry name" value="lambda repressor-like DNA-binding domains"/>
    <property type="match status" value="2"/>
</dbReference>
<dbReference type="GO" id="GO:0005829">
    <property type="term" value="C:cytosol"/>
    <property type="evidence" value="ECO:0007669"/>
    <property type="project" value="TreeGrafter"/>
</dbReference>
<dbReference type="InterPro" id="IPR010982">
    <property type="entry name" value="Lambda_DNA-bd_dom_sf"/>
</dbReference>
<evidence type="ECO:0000256" key="1">
    <source>
        <dbReference type="ARBA" id="ARBA00023125"/>
    </source>
</evidence>
<dbReference type="AlphaFoldDB" id="A0A1W1VUW6"/>
<name>A0A1W1VUW6_9FIRM</name>
<dbReference type="RefSeq" id="WP_084665365.1">
    <property type="nucleotide sequence ID" value="NZ_LT838272.1"/>
</dbReference>
<dbReference type="InterPro" id="IPR050807">
    <property type="entry name" value="TransReg_Diox_bact_type"/>
</dbReference>
<keyword evidence="1" id="KW-0238">DNA-binding</keyword>
<feature type="domain" description="HTH cro/C1-type" evidence="3">
    <location>
        <begin position="233"/>
        <end position="286"/>
    </location>
</feature>
<dbReference type="Proteomes" id="UP000192569">
    <property type="component" value="Chromosome I"/>
</dbReference>
<dbReference type="InterPro" id="IPR001387">
    <property type="entry name" value="Cro/C1-type_HTH"/>
</dbReference>
<evidence type="ECO:0000256" key="2">
    <source>
        <dbReference type="SAM" id="MobiDB-lite"/>
    </source>
</evidence>
<feature type="region of interest" description="Disordered" evidence="2">
    <location>
        <begin position="311"/>
        <end position="334"/>
    </location>
</feature>
<reference evidence="4 5" key="1">
    <citation type="submission" date="2017-04" db="EMBL/GenBank/DDBJ databases">
        <authorList>
            <person name="Afonso C.L."/>
            <person name="Miller P.J."/>
            <person name="Scott M.A."/>
            <person name="Spackman E."/>
            <person name="Goraichik I."/>
            <person name="Dimitrov K.M."/>
            <person name="Suarez D.L."/>
            <person name="Swayne D.E."/>
        </authorList>
    </citation>
    <scope>NUCLEOTIDE SEQUENCE [LARGE SCALE GENOMIC DNA]</scope>
    <source>
        <strain evidence="4 5">ToBE</strain>
    </source>
</reference>
<gene>
    <name evidence="4" type="ORF">SAMN00808754_1761</name>
</gene>
<dbReference type="PANTHER" id="PTHR46797">
    <property type="entry name" value="HTH-TYPE TRANSCRIPTIONAL REGULATOR"/>
    <property type="match status" value="1"/>
</dbReference>
<dbReference type="GO" id="GO:0003700">
    <property type="term" value="F:DNA-binding transcription factor activity"/>
    <property type="evidence" value="ECO:0007669"/>
    <property type="project" value="TreeGrafter"/>
</dbReference>
<dbReference type="STRING" id="698762.SAMN00808754_1761"/>
<dbReference type="PANTHER" id="PTHR46797:SF1">
    <property type="entry name" value="METHYLPHOSPHONATE SYNTHASE"/>
    <property type="match status" value="1"/>
</dbReference>
<proteinExistence type="predicted"/>
<dbReference type="OrthoDB" id="9813152at2"/>
<feature type="compositionally biased region" description="Basic and acidic residues" evidence="2">
    <location>
        <begin position="317"/>
        <end position="334"/>
    </location>
</feature>
<evidence type="ECO:0000313" key="4">
    <source>
        <dbReference type="EMBL" id="SMB97116.1"/>
    </source>
</evidence>
<evidence type="ECO:0000313" key="5">
    <source>
        <dbReference type="Proteomes" id="UP000192569"/>
    </source>
</evidence>
<accession>A0A1W1VUW6</accession>
<dbReference type="Gene3D" id="1.10.260.40">
    <property type="entry name" value="lambda repressor-like DNA-binding domains"/>
    <property type="match status" value="2"/>
</dbReference>
<keyword evidence="5" id="KW-1185">Reference proteome</keyword>
<dbReference type="EMBL" id="LT838272">
    <property type="protein sequence ID" value="SMB97116.1"/>
    <property type="molecule type" value="Genomic_DNA"/>
</dbReference>
<dbReference type="Pfam" id="PF18780">
    <property type="entry name" value="HNH_repeat"/>
    <property type="match status" value="2"/>
</dbReference>
<dbReference type="GO" id="GO:0003677">
    <property type="term" value="F:DNA binding"/>
    <property type="evidence" value="ECO:0007669"/>
    <property type="project" value="UniProtKB-KW"/>
</dbReference>
<dbReference type="CDD" id="cd00093">
    <property type="entry name" value="HTH_XRE"/>
    <property type="match status" value="2"/>
</dbReference>
<protein>
    <submittedName>
        <fullName evidence="4">Helix-turn-helix domain-containing protein</fullName>
    </submittedName>
</protein>
<feature type="domain" description="HTH cro/C1-type" evidence="3">
    <location>
        <begin position="473"/>
        <end position="526"/>
    </location>
</feature>
<dbReference type="InterPro" id="IPR041025">
    <property type="entry name" value="HNH_repeat"/>
</dbReference>
<feature type="region of interest" description="Disordered" evidence="2">
    <location>
        <begin position="1"/>
        <end position="21"/>
    </location>
</feature>
<dbReference type="SMART" id="SM00530">
    <property type="entry name" value="HTH_XRE"/>
    <property type="match status" value="2"/>
</dbReference>
<evidence type="ECO:0000259" key="3">
    <source>
        <dbReference type="PROSITE" id="PS50943"/>
    </source>
</evidence>
<dbReference type="Pfam" id="PF01381">
    <property type="entry name" value="HTH_3"/>
    <property type="match status" value="2"/>
</dbReference>
<sequence length="1234" mass="137115">MSGAEEGLKRKPTGRRGRPDAEYLEGIRRLAEMLGGRKPKAEDFYSPLAIKAGAPSIGTIYARFGGLEKALELAGVAELPPVRAQEIEEREKRFQEALRRFEGRLYAFFDELAGLGVNSRRLANELKRRGVVVLRRLNIPYLEEALAVYYGNDAESKREMREVMGEKAYEMFARFARGEVLGCVARDLGYGSRTGAVSLLRRKFRRMFQKEDGKKSERNYLLARRDGSGRALIRMLRRQRGMSQVDLARCAGVTAFTVNRAERGGRVSPQTAEKLVQALGVSLEECFCPAGSDACEVIASAKGAACETTVNSDTYEAEGRQRSRRGEGEQTRQDEDIEDVLRKFEGRAYVFLDELSGLGASTEHVKTELEQRGIIVLRRLKIPYLEEALRVYYGDGTAGRERMRKFMGDEAYEMFASLAHGEPLTQIARRFGYKKGGVLYSIVGKRLQWFFEGRRAQRQEYVARPDEGGGTAILALRHHKKMSQAELAEKAGLSLDAVHRAERGLPVTGSTAERLAEALGASLQDCFYSLRSNTSNVGYTRAQLMQGIDKDDVGWGFGQPGRYKRRKERRLTDEECLESIRRLARLLGNRRPRSRDFNSDLAREARAPCFATILKRFGTLARALELAGVADLPVGNCRVVMHRKSLELEQAIQGLASKPYVFADELRKYGRKQKLVKEELRKRGIAVLQRINVPAIERILNLFFGSEAQGLTRNEMRQIMGERAYEWFSRYAAGDSPKKIALSAGCSRQWVHDTIRRGLKRLLLRLRQSENLSGASKAFKASTGGENNMNMDGLESMNIRSGVAGQGAPALHIVEEWDNYPVKGHLWAIGAGAGGWFFYRGPRNGLQLERPETGVGQWEWRSSEEEARIAREEGLRTLKTVGNRRLVPGIGRAAIAYNVLRGTNSLALSIAVPHAGVLELVLLQSGPGLRDAHLSHEYLQELADRSGLELDSVYSDLAAAVVEAVEESGFPLPGVLEWERSEDGVRWKGDFAGYLGPQGALLEFAGPLTSVLTLEEVARLWRVPARRVAKVLGRGEFPGGFRRSGGTWLLEWDAVWEVFGPPLGRKRKDSGAYFRVQVGSMELEYKGAEEVIRGIAGPVVEKVLKSVASAVGAGNPVQSVPQTAEEARLSEIEAVRCVADRKEFRGHSAALIALYFIGTPASPSQIFEWITAAGFQCTMPSVYSYLTTLKGRELVKKTTSGRYMLTARGRAEAAELIQDAVRLARILKGKAPAQ</sequence>